<dbReference type="Proteomes" id="UP001164539">
    <property type="component" value="Chromosome 1"/>
</dbReference>
<organism evidence="1 2">
    <name type="scientific">Melia azedarach</name>
    <name type="common">Chinaberry tree</name>
    <dbReference type="NCBI Taxonomy" id="155640"/>
    <lineage>
        <taxon>Eukaryota</taxon>
        <taxon>Viridiplantae</taxon>
        <taxon>Streptophyta</taxon>
        <taxon>Embryophyta</taxon>
        <taxon>Tracheophyta</taxon>
        <taxon>Spermatophyta</taxon>
        <taxon>Magnoliopsida</taxon>
        <taxon>eudicotyledons</taxon>
        <taxon>Gunneridae</taxon>
        <taxon>Pentapetalae</taxon>
        <taxon>rosids</taxon>
        <taxon>malvids</taxon>
        <taxon>Sapindales</taxon>
        <taxon>Meliaceae</taxon>
        <taxon>Melia</taxon>
    </lineage>
</organism>
<sequence>MEEIRFSSTKKESGETYKMAMEHYFEEAVAQSHLNREDKSSPDKWKSASDAIVDADDSPSGGFDCNICLDSVQDPVVTLCGHLYCWPCIYKWLHFQSISDEDQDQKQQQCPVCKAEVSSSTLVPLYGRGQTTKPSSNGKAPHLGIVIPKRPLGPACGFDPPRSPSTTMSPHLTPQPRHRNHSHQSHLYYSHPGSYAPSPVLGSGGITTNLFDPVVGMFGEMVYARVFGNSITNIYSYPNSYHLAGSTSPRIRRHVMQADRSLNRICFFLFCCIVLCLLLF</sequence>
<evidence type="ECO:0000313" key="2">
    <source>
        <dbReference type="Proteomes" id="UP001164539"/>
    </source>
</evidence>
<name>A0ACC1Z230_MELAZ</name>
<proteinExistence type="predicted"/>
<comment type="caution">
    <text evidence="1">The sequence shown here is derived from an EMBL/GenBank/DDBJ whole genome shotgun (WGS) entry which is preliminary data.</text>
</comment>
<reference evidence="1 2" key="1">
    <citation type="journal article" date="2023" name="Science">
        <title>Complex scaffold remodeling in plant triterpene biosynthesis.</title>
        <authorList>
            <person name="De La Pena R."/>
            <person name="Hodgson H."/>
            <person name="Liu J.C."/>
            <person name="Stephenson M.J."/>
            <person name="Martin A.C."/>
            <person name="Owen C."/>
            <person name="Harkess A."/>
            <person name="Leebens-Mack J."/>
            <person name="Jimenez L.E."/>
            <person name="Osbourn A."/>
            <person name="Sattely E.S."/>
        </authorList>
    </citation>
    <scope>NUCLEOTIDE SEQUENCE [LARGE SCALE GENOMIC DNA]</scope>
    <source>
        <strain evidence="2">cv. JPN11</strain>
        <tissue evidence="1">Leaf</tissue>
    </source>
</reference>
<protein>
    <submittedName>
        <fullName evidence="1">E3 ubiquitin-protein ligase RMA1H1</fullName>
    </submittedName>
</protein>
<evidence type="ECO:0000313" key="1">
    <source>
        <dbReference type="EMBL" id="KAJ4729821.1"/>
    </source>
</evidence>
<accession>A0ACC1Z230</accession>
<keyword evidence="2" id="KW-1185">Reference proteome</keyword>
<gene>
    <name evidence="1" type="ORF">OWV82_002541</name>
</gene>
<dbReference type="EMBL" id="CM051394">
    <property type="protein sequence ID" value="KAJ4729821.1"/>
    <property type="molecule type" value="Genomic_DNA"/>
</dbReference>